<gene>
    <name evidence="1" type="ORF">HPB48_020393</name>
</gene>
<dbReference type="EMBL" id="JABSTR010000005">
    <property type="protein sequence ID" value="KAH9370400.1"/>
    <property type="molecule type" value="Genomic_DNA"/>
</dbReference>
<name>A0A9J6G793_HAELO</name>
<dbReference type="VEuPathDB" id="VectorBase:HLOH_052669"/>
<dbReference type="AlphaFoldDB" id="A0A9J6G793"/>
<dbReference type="Proteomes" id="UP000821853">
    <property type="component" value="Chromosome 3"/>
</dbReference>
<reference evidence="1 2" key="1">
    <citation type="journal article" date="2020" name="Cell">
        <title>Large-Scale Comparative Analyses of Tick Genomes Elucidate Their Genetic Diversity and Vector Capacities.</title>
        <authorList>
            <consortium name="Tick Genome and Microbiome Consortium (TIGMIC)"/>
            <person name="Jia N."/>
            <person name="Wang J."/>
            <person name="Shi W."/>
            <person name="Du L."/>
            <person name="Sun Y."/>
            <person name="Zhan W."/>
            <person name="Jiang J.F."/>
            <person name="Wang Q."/>
            <person name="Zhang B."/>
            <person name="Ji P."/>
            <person name="Bell-Sakyi L."/>
            <person name="Cui X.M."/>
            <person name="Yuan T.T."/>
            <person name="Jiang B.G."/>
            <person name="Yang W.F."/>
            <person name="Lam T.T."/>
            <person name="Chang Q.C."/>
            <person name="Ding S.J."/>
            <person name="Wang X.J."/>
            <person name="Zhu J.G."/>
            <person name="Ruan X.D."/>
            <person name="Zhao L."/>
            <person name="Wei J.T."/>
            <person name="Ye R.Z."/>
            <person name="Que T.C."/>
            <person name="Du C.H."/>
            <person name="Zhou Y.H."/>
            <person name="Cheng J.X."/>
            <person name="Dai P.F."/>
            <person name="Guo W.B."/>
            <person name="Han X.H."/>
            <person name="Huang E.J."/>
            <person name="Li L.F."/>
            <person name="Wei W."/>
            <person name="Gao Y.C."/>
            <person name="Liu J.Z."/>
            <person name="Shao H.Z."/>
            <person name="Wang X."/>
            <person name="Wang C.C."/>
            <person name="Yang T.C."/>
            <person name="Huo Q.B."/>
            <person name="Li W."/>
            <person name="Chen H.Y."/>
            <person name="Chen S.E."/>
            <person name="Zhou L.G."/>
            <person name="Ni X.B."/>
            <person name="Tian J.H."/>
            <person name="Sheng Y."/>
            <person name="Liu T."/>
            <person name="Pan Y.S."/>
            <person name="Xia L.Y."/>
            <person name="Li J."/>
            <person name="Zhao F."/>
            <person name="Cao W.C."/>
        </authorList>
    </citation>
    <scope>NUCLEOTIDE SEQUENCE [LARGE SCALE GENOMIC DNA]</scope>
    <source>
        <strain evidence="1">HaeL-2018</strain>
    </source>
</reference>
<evidence type="ECO:0000313" key="2">
    <source>
        <dbReference type="Proteomes" id="UP000821853"/>
    </source>
</evidence>
<proteinExistence type="predicted"/>
<comment type="caution">
    <text evidence="1">The sequence shown here is derived from an EMBL/GenBank/DDBJ whole genome shotgun (WGS) entry which is preliminary data.</text>
</comment>
<organism evidence="1 2">
    <name type="scientific">Haemaphysalis longicornis</name>
    <name type="common">Bush tick</name>
    <dbReference type="NCBI Taxonomy" id="44386"/>
    <lineage>
        <taxon>Eukaryota</taxon>
        <taxon>Metazoa</taxon>
        <taxon>Ecdysozoa</taxon>
        <taxon>Arthropoda</taxon>
        <taxon>Chelicerata</taxon>
        <taxon>Arachnida</taxon>
        <taxon>Acari</taxon>
        <taxon>Parasitiformes</taxon>
        <taxon>Ixodida</taxon>
        <taxon>Ixodoidea</taxon>
        <taxon>Ixodidae</taxon>
        <taxon>Haemaphysalinae</taxon>
        <taxon>Haemaphysalis</taxon>
    </lineage>
</organism>
<keyword evidence="2" id="KW-1185">Reference proteome</keyword>
<evidence type="ECO:0000313" key="1">
    <source>
        <dbReference type="EMBL" id="KAH9370400.1"/>
    </source>
</evidence>
<accession>A0A9J6G793</accession>
<sequence length="208" mass="22965">MAVFRFKAKSNDMEANLHDAAEILGKDNFCEVEAYLCPENAGFFCISKGCPGCSPGLGSMGQVPSTPGLSGGTGPGRVMSGVLFSMPRSCTACKSLRWTLQWAFSPIHRFVADSKWQVKKNVIVEVGYRGSKEKEVAIISYRMDASYGALSNKLGQLSHGFKSGKETLSLFPLMKSGSWRIFMERDTLLLNFLYIGRRVFLCQYKGVE</sequence>
<protein>
    <submittedName>
        <fullName evidence="1">Uncharacterized protein</fullName>
    </submittedName>
</protein>